<feature type="transmembrane region" description="Helical" evidence="1">
    <location>
        <begin position="86"/>
        <end position="105"/>
    </location>
</feature>
<keyword evidence="1" id="KW-1133">Transmembrane helix</keyword>
<feature type="transmembrane region" description="Helical" evidence="1">
    <location>
        <begin position="12"/>
        <end position="35"/>
    </location>
</feature>
<dbReference type="EMBL" id="MUBK01000014">
    <property type="protein sequence ID" value="OTA19821.1"/>
    <property type="molecule type" value="Genomic_DNA"/>
</dbReference>
<dbReference type="STRING" id="40578.Xbed_01940"/>
<evidence type="ECO:0000313" key="3">
    <source>
        <dbReference type="Proteomes" id="UP000194204"/>
    </source>
</evidence>
<feature type="transmembrane region" description="Helical" evidence="1">
    <location>
        <begin position="55"/>
        <end position="74"/>
    </location>
</feature>
<proteinExistence type="predicted"/>
<dbReference type="AlphaFoldDB" id="A0A1Y2SLN7"/>
<keyword evidence="1" id="KW-0812">Transmembrane</keyword>
<keyword evidence="1" id="KW-0472">Membrane</keyword>
<protein>
    <submittedName>
        <fullName evidence="2">Exported protein</fullName>
    </submittedName>
</protein>
<evidence type="ECO:0000313" key="2">
    <source>
        <dbReference type="EMBL" id="OTA19821.1"/>
    </source>
</evidence>
<dbReference type="Proteomes" id="UP000194204">
    <property type="component" value="Unassembled WGS sequence"/>
</dbReference>
<dbReference type="OrthoDB" id="6547738at2"/>
<dbReference type="RefSeq" id="WP_086112719.1">
    <property type="nucleotide sequence ID" value="NZ_CAWNHF010000046.1"/>
</dbReference>
<sequence length="113" mass="13057">MAETTKSSRFARLLKTVMVIMVMVVITCLAGWAGLSHPEKASALHHWMEKTGPVWRVWRLCLYLALGWCSGKIWQRVKYQPEYRPYLIRMMLASLLFMLLCEYALSDSQGETA</sequence>
<gene>
    <name evidence="2" type="ORF">Xbed_01940</name>
</gene>
<evidence type="ECO:0000256" key="1">
    <source>
        <dbReference type="SAM" id="Phobius"/>
    </source>
</evidence>
<accession>A0A1Y2SLN7</accession>
<comment type="caution">
    <text evidence="2">The sequence shown here is derived from an EMBL/GenBank/DDBJ whole genome shotgun (WGS) entry which is preliminary data.</text>
</comment>
<organism evidence="2 3">
    <name type="scientific">Xenorhabdus beddingii</name>
    <dbReference type="NCBI Taxonomy" id="40578"/>
    <lineage>
        <taxon>Bacteria</taxon>
        <taxon>Pseudomonadati</taxon>
        <taxon>Pseudomonadota</taxon>
        <taxon>Gammaproteobacteria</taxon>
        <taxon>Enterobacterales</taxon>
        <taxon>Morganellaceae</taxon>
        <taxon>Xenorhabdus</taxon>
    </lineage>
</organism>
<keyword evidence="3" id="KW-1185">Reference proteome</keyword>
<reference evidence="2 3" key="1">
    <citation type="submission" date="2017-01" db="EMBL/GenBank/DDBJ databases">
        <title>Deconstructing symbiosis and pathogenesis requirements using a combined genomic-metabolomic approach.</title>
        <authorList>
            <person name="Tobias N.J."/>
            <person name="Wolff H."/>
            <person name="Djahanschiri B."/>
            <person name="Ebersberger I."/>
            <person name="Bode H.B."/>
        </authorList>
    </citation>
    <scope>NUCLEOTIDE SEQUENCE [LARGE SCALE GENOMIC DNA]</scope>
    <source>
        <strain evidence="2 3">DSM 4764</strain>
    </source>
</reference>
<name>A0A1Y2SLN7_9GAMM</name>